<feature type="non-terminal residue" evidence="2">
    <location>
        <position position="1"/>
    </location>
</feature>
<sequence>LKRNSSATQAQLKRNSSATQAQLKRNSSATQARLGRRWRFDILGEYLGCGNLFERHPLTGSL</sequence>
<protein>
    <submittedName>
        <fullName evidence="2">Uncharacterized protein</fullName>
    </submittedName>
</protein>
<organism evidence="2 3">
    <name type="scientific">Falsiroseomonas oleicola</name>
    <dbReference type="NCBI Taxonomy" id="2801474"/>
    <lineage>
        <taxon>Bacteria</taxon>
        <taxon>Pseudomonadati</taxon>
        <taxon>Pseudomonadota</taxon>
        <taxon>Alphaproteobacteria</taxon>
        <taxon>Acetobacterales</taxon>
        <taxon>Roseomonadaceae</taxon>
        <taxon>Falsiroseomonas</taxon>
    </lineage>
</organism>
<gene>
    <name evidence="2" type="ORF">JJQ90_26380</name>
</gene>
<dbReference type="EMBL" id="JAERQM010000015">
    <property type="protein sequence ID" value="MBU8547272.1"/>
    <property type="molecule type" value="Genomic_DNA"/>
</dbReference>
<evidence type="ECO:0000313" key="2">
    <source>
        <dbReference type="EMBL" id="MBU8547272.1"/>
    </source>
</evidence>
<dbReference type="RefSeq" id="WP_216879257.1">
    <property type="nucleotide sequence ID" value="NZ_JAERQM010000015.1"/>
</dbReference>
<accession>A0ABS6HHQ4</accession>
<evidence type="ECO:0000256" key="1">
    <source>
        <dbReference type="SAM" id="MobiDB-lite"/>
    </source>
</evidence>
<evidence type="ECO:0000313" key="3">
    <source>
        <dbReference type="Proteomes" id="UP000689967"/>
    </source>
</evidence>
<keyword evidence="3" id="KW-1185">Reference proteome</keyword>
<proteinExistence type="predicted"/>
<comment type="caution">
    <text evidence="2">The sequence shown here is derived from an EMBL/GenBank/DDBJ whole genome shotgun (WGS) entry which is preliminary data.</text>
</comment>
<reference evidence="2 3" key="1">
    <citation type="submission" date="2021-01" db="EMBL/GenBank/DDBJ databases">
        <title>Roseomonas sp. nov, a bacterium isolated from an oil production mixture in Yumen Oilfield.</title>
        <authorList>
            <person name="Wu D."/>
        </authorList>
    </citation>
    <scope>NUCLEOTIDE SEQUENCE [LARGE SCALE GENOMIC DNA]</scope>
    <source>
        <strain evidence="2 3">ROY-5-3</strain>
    </source>
</reference>
<feature type="region of interest" description="Disordered" evidence="1">
    <location>
        <begin position="1"/>
        <end position="29"/>
    </location>
</feature>
<name>A0ABS6HHQ4_9PROT</name>
<dbReference type="Proteomes" id="UP000689967">
    <property type="component" value="Unassembled WGS sequence"/>
</dbReference>